<evidence type="ECO:0000313" key="1">
    <source>
        <dbReference type="EMBL" id="PRF64251.1"/>
    </source>
</evidence>
<gene>
    <name evidence="1" type="ORF">C6Q15_06305</name>
</gene>
<accession>A0A2S9MXH8</accession>
<evidence type="ECO:0000313" key="2">
    <source>
        <dbReference type="Proteomes" id="UP000238982"/>
    </source>
</evidence>
<dbReference type="Proteomes" id="UP000238982">
    <property type="component" value="Unassembled WGS sequence"/>
</dbReference>
<dbReference type="EMBL" id="PVGH01000030">
    <property type="protein sequence ID" value="PRF64251.1"/>
    <property type="molecule type" value="Genomic_DNA"/>
</dbReference>
<protein>
    <submittedName>
        <fullName evidence="1">Uncharacterized protein</fullName>
    </submittedName>
</protein>
<organism evidence="1 2">
    <name type="scientific">Burkholderia multivorans</name>
    <dbReference type="NCBI Taxonomy" id="87883"/>
    <lineage>
        <taxon>Bacteria</taxon>
        <taxon>Pseudomonadati</taxon>
        <taxon>Pseudomonadota</taxon>
        <taxon>Betaproteobacteria</taxon>
        <taxon>Burkholderiales</taxon>
        <taxon>Burkholderiaceae</taxon>
        <taxon>Burkholderia</taxon>
        <taxon>Burkholderia cepacia complex</taxon>
    </lineage>
</organism>
<sequence>MLTPPPNQHEQAAKLRLFLVNRIGNCNGKWRGKLRAEEQRALLGRYFGRGTLVIDGARARVRYQVEHMFGGEVETKADVAWADL</sequence>
<dbReference type="AlphaFoldDB" id="A0A2S9MXH8"/>
<proteinExistence type="predicted"/>
<comment type="caution">
    <text evidence="1">The sequence shown here is derived from an EMBL/GenBank/DDBJ whole genome shotgun (WGS) entry which is preliminary data.</text>
</comment>
<name>A0A2S9MXH8_9BURK</name>
<reference evidence="1 2" key="1">
    <citation type="submission" date="2018-03" db="EMBL/GenBank/DDBJ databases">
        <authorList>
            <person name="Keele B.F."/>
        </authorList>
    </citation>
    <scope>NUCLEOTIDE SEQUENCE [LARGE SCALE GENOMIC DNA]</scope>
    <source>
        <strain evidence="1 2">AU19729</strain>
    </source>
</reference>